<dbReference type="InterPro" id="IPR043128">
    <property type="entry name" value="Rev_trsase/Diguanyl_cyclase"/>
</dbReference>
<dbReference type="SUPFAM" id="SSF48452">
    <property type="entry name" value="TPR-like"/>
    <property type="match status" value="1"/>
</dbReference>
<dbReference type="Proteomes" id="UP000578112">
    <property type="component" value="Unassembled WGS sequence"/>
</dbReference>
<dbReference type="GO" id="GO:0005886">
    <property type="term" value="C:plasma membrane"/>
    <property type="evidence" value="ECO:0007669"/>
    <property type="project" value="TreeGrafter"/>
</dbReference>
<evidence type="ECO:0000256" key="1">
    <source>
        <dbReference type="SAM" id="MobiDB-lite"/>
    </source>
</evidence>
<evidence type="ECO:0000313" key="4">
    <source>
        <dbReference type="Proteomes" id="UP000578112"/>
    </source>
</evidence>
<dbReference type="Gene3D" id="1.25.40.10">
    <property type="entry name" value="Tetratricopeptide repeat domain"/>
    <property type="match status" value="1"/>
</dbReference>
<feature type="compositionally biased region" description="Basic and acidic residues" evidence="1">
    <location>
        <begin position="525"/>
        <end position="536"/>
    </location>
</feature>
<gene>
    <name evidence="3" type="ORF">BJ971_005427</name>
</gene>
<dbReference type="CDD" id="cd01949">
    <property type="entry name" value="GGDEF"/>
    <property type="match status" value="1"/>
</dbReference>
<keyword evidence="4" id="KW-1185">Reference proteome</keyword>
<comment type="caution">
    <text evidence="3">The sequence shown here is derived from an EMBL/GenBank/DDBJ whole genome shotgun (WGS) entry which is preliminary data.</text>
</comment>
<dbReference type="Gene3D" id="3.30.70.270">
    <property type="match status" value="1"/>
</dbReference>
<dbReference type="SMART" id="SM00267">
    <property type="entry name" value="GGDEF"/>
    <property type="match status" value="1"/>
</dbReference>
<dbReference type="GO" id="GO:0052621">
    <property type="term" value="F:diguanylate cyclase activity"/>
    <property type="evidence" value="ECO:0007669"/>
    <property type="project" value="TreeGrafter"/>
</dbReference>
<dbReference type="InterPro" id="IPR000160">
    <property type="entry name" value="GGDEF_dom"/>
</dbReference>
<dbReference type="InterPro" id="IPR029787">
    <property type="entry name" value="Nucleotide_cyclase"/>
</dbReference>
<dbReference type="GO" id="GO:0043709">
    <property type="term" value="P:cell adhesion involved in single-species biofilm formation"/>
    <property type="evidence" value="ECO:0007669"/>
    <property type="project" value="TreeGrafter"/>
</dbReference>
<dbReference type="AlphaFoldDB" id="A0A7W7MS18"/>
<dbReference type="PANTHER" id="PTHR45138:SF24">
    <property type="entry name" value="DIGUANYLATE CYCLASE DGCC-RELATED"/>
    <property type="match status" value="1"/>
</dbReference>
<dbReference type="EMBL" id="JACHNH010000001">
    <property type="protein sequence ID" value="MBB4764871.1"/>
    <property type="molecule type" value="Genomic_DNA"/>
</dbReference>
<proteinExistence type="predicted"/>
<dbReference type="PANTHER" id="PTHR45138">
    <property type="entry name" value="REGULATORY COMPONENTS OF SENSORY TRANSDUCTION SYSTEM"/>
    <property type="match status" value="1"/>
</dbReference>
<accession>A0A7W7MS18</accession>
<feature type="region of interest" description="Disordered" evidence="1">
    <location>
        <begin position="512"/>
        <end position="536"/>
    </location>
</feature>
<dbReference type="InterPro" id="IPR050469">
    <property type="entry name" value="Diguanylate_Cyclase"/>
</dbReference>
<name>A0A7W7MS18_9ACTN</name>
<dbReference type="GO" id="GO:1902201">
    <property type="term" value="P:negative regulation of bacterial-type flagellum-dependent cell motility"/>
    <property type="evidence" value="ECO:0007669"/>
    <property type="project" value="TreeGrafter"/>
</dbReference>
<dbReference type="PROSITE" id="PS50887">
    <property type="entry name" value="GGDEF"/>
    <property type="match status" value="1"/>
</dbReference>
<dbReference type="FunFam" id="3.30.70.270:FF:000001">
    <property type="entry name" value="Diguanylate cyclase domain protein"/>
    <property type="match status" value="1"/>
</dbReference>
<feature type="domain" description="GGDEF" evidence="2">
    <location>
        <begin position="385"/>
        <end position="522"/>
    </location>
</feature>
<evidence type="ECO:0000259" key="2">
    <source>
        <dbReference type="PROSITE" id="PS50887"/>
    </source>
</evidence>
<dbReference type="Pfam" id="PF00990">
    <property type="entry name" value="GGDEF"/>
    <property type="match status" value="1"/>
</dbReference>
<dbReference type="InterPro" id="IPR011990">
    <property type="entry name" value="TPR-like_helical_dom_sf"/>
</dbReference>
<dbReference type="RefSeq" id="WP_239087138.1">
    <property type="nucleotide sequence ID" value="NZ_BOMK01000003.1"/>
</dbReference>
<organism evidence="3 4">
    <name type="scientific">Actinoplanes digitatis</name>
    <dbReference type="NCBI Taxonomy" id="1868"/>
    <lineage>
        <taxon>Bacteria</taxon>
        <taxon>Bacillati</taxon>
        <taxon>Actinomycetota</taxon>
        <taxon>Actinomycetes</taxon>
        <taxon>Micromonosporales</taxon>
        <taxon>Micromonosporaceae</taxon>
        <taxon>Actinoplanes</taxon>
    </lineage>
</organism>
<dbReference type="SUPFAM" id="SSF55073">
    <property type="entry name" value="Nucleotide cyclase"/>
    <property type="match status" value="1"/>
</dbReference>
<protein>
    <submittedName>
        <fullName evidence="3">Diguanylate cyclase (GGDEF)-like protein</fullName>
    </submittedName>
</protein>
<dbReference type="NCBIfam" id="TIGR00254">
    <property type="entry name" value="GGDEF"/>
    <property type="match status" value="1"/>
</dbReference>
<sequence length="536" mass="58517">MDSLDGGMAGAEELSTALLVLEEQHVTDAEASYATAVELERQAAALGDGHLLARARVCRGNMLIRTGDLAGAARAVYGVQAWATAHGNRRLRARVHAACATIEELAGDTAKGLEHSLSAVELLDGTATAYMQVWYRVRLADGLAFNGDMEAARLRYRQAETLARELRQWERLMRVLNNWASSEHVAGEFPRARDVARRMREHAAAHGLDLDPVALDTIGAIQIENGEFAEAEQTMLACIARHEAGEIDSANDLAHYLVTLARARRGLGATGRAQASLDASRALCVARDLPEVLVRVHQEQAELHSVRGEHAEAFAAHKVFAAAREEWRVRQEQGTALIRHTMFEVAEAREEAARFREQARRDPLTGLRNRRYIDEELPALIAADPDLSVAVCDIDHFKRINDELSHDVGDQVLVQVAKLLETELAAVAPDGFVARLGGEEFLLVLRATPVDLAVRRLDRIRRAIGDHGWHATTGGLPVTVSIGVAGAGETYPRSQSAALSAADRNLYAAKHAGRDRVVSGTPPEPRPRAYRDRATP</sequence>
<evidence type="ECO:0000313" key="3">
    <source>
        <dbReference type="EMBL" id="MBB4764871.1"/>
    </source>
</evidence>
<reference evidence="3 4" key="1">
    <citation type="submission" date="2020-08" db="EMBL/GenBank/DDBJ databases">
        <title>Sequencing the genomes of 1000 actinobacteria strains.</title>
        <authorList>
            <person name="Klenk H.-P."/>
        </authorList>
    </citation>
    <scope>NUCLEOTIDE SEQUENCE [LARGE SCALE GENOMIC DNA]</scope>
    <source>
        <strain evidence="3 4">DSM 43149</strain>
    </source>
</reference>